<dbReference type="RefSeq" id="WP_117001948.1">
    <property type="nucleotide sequence ID" value="NZ_BMJS01000007.1"/>
</dbReference>
<reference evidence="2" key="1">
    <citation type="journal article" date="2014" name="Int. J. Syst. Evol. Microbiol.">
        <title>Complete genome sequence of Corynebacterium casei LMG S-19264T (=DSM 44701T), isolated from a smear-ripened cheese.</title>
        <authorList>
            <consortium name="US DOE Joint Genome Institute (JGI-PGF)"/>
            <person name="Walter F."/>
            <person name="Albersmeier A."/>
            <person name="Kalinowski J."/>
            <person name="Ruckert C."/>
        </authorList>
    </citation>
    <scope>NUCLEOTIDE SEQUENCE</scope>
    <source>
        <strain evidence="2">CGMCC 1.15758</strain>
    </source>
</reference>
<dbReference type="EMBL" id="BMJS01000007">
    <property type="protein sequence ID" value="GGF93914.1"/>
    <property type="molecule type" value="Genomic_DNA"/>
</dbReference>
<evidence type="ECO:0000313" key="2">
    <source>
        <dbReference type="EMBL" id="GGF93914.1"/>
    </source>
</evidence>
<evidence type="ECO:0000256" key="1">
    <source>
        <dbReference type="SAM" id="SignalP"/>
    </source>
</evidence>
<comment type="caution">
    <text evidence="2">The sequence shown here is derived from an EMBL/GenBank/DDBJ whole genome shotgun (WGS) entry which is preliminary data.</text>
</comment>
<gene>
    <name evidence="2" type="ORF">GCM10010995_08940</name>
</gene>
<evidence type="ECO:0000313" key="3">
    <source>
        <dbReference type="Proteomes" id="UP000636949"/>
    </source>
</evidence>
<accession>A0A8J3E8J4</accession>
<keyword evidence="3" id="KW-1185">Reference proteome</keyword>
<sequence>MSIHKQLLFQFILLLGGNSFQVAYASFSNQDATATAYAYIMEQCSIWHQDLEQNNLASSCNSNSGFIYQIKDFDDICRLILNEANTQKANASFDENKDEVYANDETLLDLQYLCSQDHTIFSDLQKVSASRVYNEVPINLNTPKDTSYKPLIIRLTDI</sequence>
<name>A0A8J3E8J4_9GAMM</name>
<dbReference type="Proteomes" id="UP000636949">
    <property type="component" value="Unassembled WGS sequence"/>
</dbReference>
<feature type="chain" id="PRO_5035204543" evidence="1">
    <location>
        <begin position="26"/>
        <end position="158"/>
    </location>
</feature>
<protein>
    <submittedName>
        <fullName evidence="2">Uncharacterized protein</fullName>
    </submittedName>
</protein>
<keyword evidence="1" id="KW-0732">Signal</keyword>
<organism evidence="2 3">
    <name type="scientific">Cysteiniphilum litorale</name>
    <dbReference type="NCBI Taxonomy" id="2056700"/>
    <lineage>
        <taxon>Bacteria</taxon>
        <taxon>Pseudomonadati</taxon>
        <taxon>Pseudomonadota</taxon>
        <taxon>Gammaproteobacteria</taxon>
        <taxon>Thiotrichales</taxon>
        <taxon>Fastidiosibacteraceae</taxon>
        <taxon>Cysteiniphilum</taxon>
    </lineage>
</organism>
<proteinExistence type="predicted"/>
<reference evidence="2" key="2">
    <citation type="submission" date="2020-09" db="EMBL/GenBank/DDBJ databases">
        <authorList>
            <person name="Sun Q."/>
            <person name="Zhou Y."/>
        </authorList>
    </citation>
    <scope>NUCLEOTIDE SEQUENCE</scope>
    <source>
        <strain evidence="2">CGMCC 1.15758</strain>
    </source>
</reference>
<dbReference type="AlphaFoldDB" id="A0A8J3E8J4"/>
<feature type="signal peptide" evidence="1">
    <location>
        <begin position="1"/>
        <end position="25"/>
    </location>
</feature>